<dbReference type="Gene3D" id="3.30.1460.10">
    <property type="match status" value="1"/>
</dbReference>
<dbReference type="RefSeq" id="WP_132627396.1">
    <property type="nucleotide sequence ID" value="NZ_SMKV01000059.1"/>
</dbReference>
<dbReference type="OrthoDB" id="3295813at2"/>
<gene>
    <name evidence="2" type="ORF">E1161_26125</name>
</gene>
<sequence length="148" mass="17025">MATWEDLSTFIRTEYQPAPEDDGDEEVEEEPEFRIIESSEEEIRVLVEYEDDRSQIVIVARERLDDAEDWVQVVSVIGRADQVDLHKLLDELGQTSVVCGAVVIGEHVVLRHAVPLLHLDINEFVDPLNFVAETADHLEEMFFPEDDY</sequence>
<protein>
    <recommendedName>
        <fullName evidence="4">YbjN domain-containing protein</fullName>
    </recommendedName>
</protein>
<dbReference type="AlphaFoldDB" id="A0A4R4U814"/>
<accession>A0A4R4U814</accession>
<evidence type="ECO:0000313" key="3">
    <source>
        <dbReference type="Proteomes" id="UP000294744"/>
    </source>
</evidence>
<feature type="compositionally biased region" description="Acidic residues" evidence="1">
    <location>
        <begin position="19"/>
        <end position="28"/>
    </location>
</feature>
<dbReference type="Proteomes" id="UP000294744">
    <property type="component" value="Unassembled WGS sequence"/>
</dbReference>
<organism evidence="2 3">
    <name type="scientific">Saccharopolyspora aridisoli</name>
    <dbReference type="NCBI Taxonomy" id="2530385"/>
    <lineage>
        <taxon>Bacteria</taxon>
        <taxon>Bacillati</taxon>
        <taxon>Actinomycetota</taxon>
        <taxon>Actinomycetes</taxon>
        <taxon>Pseudonocardiales</taxon>
        <taxon>Pseudonocardiaceae</taxon>
        <taxon>Saccharopolyspora</taxon>
    </lineage>
</organism>
<comment type="caution">
    <text evidence="2">The sequence shown here is derived from an EMBL/GenBank/DDBJ whole genome shotgun (WGS) entry which is preliminary data.</text>
</comment>
<reference evidence="2 3" key="1">
    <citation type="submission" date="2019-03" db="EMBL/GenBank/DDBJ databases">
        <title>Draft genome sequences of novel Actinobacteria.</title>
        <authorList>
            <person name="Sahin N."/>
            <person name="Ay H."/>
            <person name="Saygin H."/>
        </authorList>
    </citation>
    <scope>NUCLEOTIDE SEQUENCE [LARGE SCALE GENOMIC DNA]</scope>
    <source>
        <strain evidence="2 3">16K404</strain>
    </source>
</reference>
<evidence type="ECO:0008006" key="4">
    <source>
        <dbReference type="Google" id="ProtNLM"/>
    </source>
</evidence>
<keyword evidence="3" id="KW-1185">Reference proteome</keyword>
<name>A0A4R4U814_9PSEU</name>
<proteinExistence type="predicted"/>
<feature type="region of interest" description="Disordered" evidence="1">
    <location>
        <begin position="1"/>
        <end position="28"/>
    </location>
</feature>
<evidence type="ECO:0000256" key="1">
    <source>
        <dbReference type="SAM" id="MobiDB-lite"/>
    </source>
</evidence>
<dbReference type="EMBL" id="SMKV01000059">
    <property type="protein sequence ID" value="TDC87200.1"/>
    <property type="molecule type" value="Genomic_DNA"/>
</dbReference>
<evidence type="ECO:0000313" key="2">
    <source>
        <dbReference type="EMBL" id="TDC87200.1"/>
    </source>
</evidence>